<dbReference type="InterPro" id="IPR041424">
    <property type="entry name" value="CinA_KH"/>
</dbReference>
<accession>A0A8T4HAB0</accession>
<sequence length="422" mass="46002">MKAEIITIGDEILIGQIVDTNSAWMGQQLQKLGIPIVQITSISDQAQAITKSLSEASKRAEIILVTGGLGPTKDDITKHTAAAYFQTTLRTDEEVLAHVTNFFTSRGRPMLPINEKQAEVLANAEVLFNDQGTAPGMWVTQEGIHYIFMPGVPFEMKFLMEQRVIPKLKALKGVQAIWHENLLIAGLGESFLAAEIEDIENSLPTHIKLAYLPTLNLVRLRLSAMGESLENIQAETRSYAELLAARLAAHVIDRQDRSLPAVIIQHFTENGLTLSTCESCTGGSLAAQFTAIPGASKMFIGGTIPYSNRLKELLADVPASTLNLYGAVSEQTVRAMANGTKNKLSCDYALATSGIAGPDGGTAEKPVGTIWIAVAGKYETLSKCLHLKNDRSTNIARTQLEVLFLLWNLYIKELSNPRIEDI</sequence>
<dbReference type="Pfam" id="PF02464">
    <property type="entry name" value="CinA"/>
    <property type="match status" value="1"/>
</dbReference>
<dbReference type="SUPFAM" id="SSF142433">
    <property type="entry name" value="CinA-like"/>
    <property type="match status" value="1"/>
</dbReference>
<dbReference type="Gene3D" id="3.90.950.20">
    <property type="entry name" value="CinA-like"/>
    <property type="match status" value="1"/>
</dbReference>
<dbReference type="Gene3D" id="3.40.980.10">
    <property type="entry name" value="MoaB/Mog-like domain"/>
    <property type="match status" value="1"/>
</dbReference>
<dbReference type="PANTHER" id="PTHR13939:SF0">
    <property type="entry name" value="NMN AMIDOHYDROLASE-LIKE PROTEIN YFAY"/>
    <property type="match status" value="1"/>
</dbReference>
<feature type="domain" description="MoaB/Mog" evidence="2">
    <location>
        <begin position="4"/>
        <end position="170"/>
    </location>
</feature>
<evidence type="ECO:0000256" key="1">
    <source>
        <dbReference type="HAMAP-Rule" id="MF_00226"/>
    </source>
</evidence>
<evidence type="ECO:0000313" key="3">
    <source>
        <dbReference type="EMBL" id="MBP3943225.1"/>
    </source>
</evidence>
<proteinExistence type="inferred from homology"/>
<organism evidence="3 4">
    <name type="scientific">Rhinopithecimicrobium faecis</name>
    <dbReference type="NCBI Taxonomy" id="2820698"/>
    <lineage>
        <taxon>Bacteria</taxon>
        <taxon>Pseudomonadati</taxon>
        <taxon>Bacteroidota</taxon>
        <taxon>Sphingobacteriia</taxon>
        <taxon>Sphingobacteriales</taxon>
        <taxon>Sphingobacteriaceae</taxon>
        <taxon>Rhinopithecimicrobium</taxon>
    </lineage>
</organism>
<dbReference type="CDD" id="cd00885">
    <property type="entry name" value="cinA"/>
    <property type="match status" value="1"/>
</dbReference>
<dbReference type="Pfam" id="PF18146">
    <property type="entry name" value="CinA_KH"/>
    <property type="match status" value="1"/>
</dbReference>
<dbReference type="NCBIfam" id="TIGR00199">
    <property type="entry name" value="PncC_domain"/>
    <property type="match status" value="1"/>
</dbReference>
<dbReference type="SUPFAM" id="SSF53218">
    <property type="entry name" value="Molybdenum cofactor biosynthesis proteins"/>
    <property type="match status" value="1"/>
</dbReference>
<comment type="similarity">
    <text evidence="1">Belongs to the CinA family.</text>
</comment>
<dbReference type="EMBL" id="JAGKSB010000006">
    <property type="protein sequence ID" value="MBP3943225.1"/>
    <property type="molecule type" value="Genomic_DNA"/>
</dbReference>
<dbReference type="InterPro" id="IPR001453">
    <property type="entry name" value="MoaB/Mog_dom"/>
</dbReference>
<dbReference type="NCBIfam" id="NF001813">
    <property type="entry name" value="PRK00549.1"/>
    <property type="match status" value="1"/>
</dbReference>
<dbReference type="InterPro" id="IPR050101">
    <property type="entry name" value="CinA"/>
</dbReference>
<dbReference type="SMART" id="SM00852">
    <property type="entry name" value="MoCF_biosynth"/>
    <property type="match status" value="1"/>
</dbReference>
<dbReference type="InterPro" id="IPR008136">
    <property type="entry name" value="CinA_C"/>
</dbReference>
<comment type="caution">
    <text evidence="3">The sequence shown here is derived from an EMBL/GenBank/DDBJ whole genome shotgun (WGS) entry which is preliminary data.</text>
</comment>
<dbReference type="InterPro" id="IPR036425">
    <property type="entry name" value="MoaB/Mog-like_dom_sf"/>
</dbReference>
<dbReference type="RefSeq" id="WP_353546715.1">
    <property type="nucleotide sequence ID" value="NZ_JAGKSB010000006.1"/>
</dbReference>
<dbReference type="NCBIfam" id="TIGR00177">
    <property type="entry name" value="molyb_syn"/>
    <property type="match status" value="1"/>
</dbReference>
<gene>
    <name evidence="3" type="ORF">J5U18_06570</name>
</gene>
<dbReference type="InterPro" id="IPR036653">
    <property type="entry name" value="CinA-like_C"/>
</dbReference>
<protein>
    <recommendedName>
        <fullName evidence="1">CinA-like protein</fullName>
    </recommendedName>
</protein>
<reference evidence="3" key="1">
    <citation type="submission" date="2021-03" db="EMBL/GenBank/DDBJ databases">
        <authorList>
            <person name="Lu T."/>
            <person name="Wang Q."/>
            <person name="Han X."/>
        </authorList>
    </citation>
    <scope>NUCLEOTIDE SEQUENCE</scope>
    <source>
        <strain evidence="3">WQ 2009</strain>
    </source>
</reference>
<dbReference type="Pfam" id="PF00994">
    <property type="entry name" value="MoCF_biosynth"/>
    <property type="match status" value="1"/>
</dbReference>
<evidence type="ECO:0000259" key="2">
    <source>
        <dbReference type="SMART" id="SM00852"/>
    </source>
</evidence>
<dbReference type="InterPro" id="IPR008135">
    <property type="entry name" value="Competence-induced_CinA"/>
</dbReference>
<dbReference type="PIRSF" id="PIRSF006728">
    <property type="entry name" value="CinA"/>
    <property type="match status" value="1"/>
</dbReference>
<dbReference type="Proteomes" id="UP000679691">
    <property type="component" value="Unassembled WGS sequence"/>
</dbReference>
<evidence type="ECO:0000313" key="4">
    <source>
        <dbReference type="Proteomes" id="UP000679691"/>
    </source>
</evidence>
<dbReference type="PANTHER" id="PTHR13939">
    <property type="entry name" value="NICOTINAMIDE-NUCLEOTIDE AMIDOHYDROLASE PNCC"/>
    <property type="match status" value="1"/>
</dbReference>
<name>A0A8T4HAB0_9SPHI</name>
<dbReference type="NCBIfam" id="TIGR00200">
    <property type="entry name" value="cinA_nterm"/>
    <property type="match status" value="1"/>
</dbReference>
<dbReference type="HAMAP" id="MF_00226_B">
    <property type="entry name" value="CinA_B"/>
    <property type="match status" value="1"/>
</dbReference>
<dbReference type="AlphaFoldDB" id="A0A8T4HAB0"/>
<keyword evidence="4" id="KW-1185">Reference proteome</keyword>